<feature type="domain" description="Aerotolerance regulator N-terminal" evidence="3">
    <location>
        <begin position="7"/>
        <end position="81"/>
    </location>
</feature>
<reference evidence="5 6" key="1">
    <citation type="submission" date="2017-07" db="EMBL/GenBank/DDBJ databases">
        <authorList>
            <person name="Sun Z.S."/>
            <person name="Albrecht U."/>
            <person name="Echele G."/>
            <person name="Lee C.C."/>
        </authorList>
    </citation>
    <scope>NUCLEOTIDE SEQUENCE [LARGE SCALE GENOMIC DNA]</scope>
    <source>
        <strain evidence="5 6">DSM 14827</strain>
    </source>
</reference>
<gene>
    <name evidence="5" type="ORF">SAMN05444959_103268</name>
</gene>
<dbReference type="AlphaFoldDB" id="A0A239PS91"/>
<feature type="transmembrane region" description="Helical" evidence="2">
    <location>
        <begin position="6"/>
        <end position="28"/>
    </location>
</feature>
<keyword evidence="2 5" id="KW-0812">Transmembrane</keyword>
<dbReference type="InterPro" id="IPR024163">
    <property type="entry name" value="Aerotolerance_reg_N"/>
</dbReference>
<keyword evidence="2" id="KW-1133">Transmembrane helix</keyword>
<dbReference type="EMBL" id="FZQB01000003">
    <property type="protein sequence ID" value="SNT72766.1"/>
    <property type="molecule type" value="Genomic_DNA"/>
</dbReference>
<feature type="region of interest" description="Disordered" evidence="1">
    <location>
        <begin position="553"/>
        <end position="572"/>
    </location>
</feature>
<dbReference type="InterPro" id="IPR011933">
    <property type="entry name" value="Double_TM_dom"/>
</dbReference>
<dbReference type="PANTHER" id="PTHR37464">
    <property type="entry name" value="BLL2463 PROTEIN"/>
    <property type="match status" value="1"/>
</dbReference>
<evidence type="ECO:0000256" key="1">
    <source>
        <dbReference type="SAM" id="MobiDB-lite"/>
    </source>
</evidence>
<dbReference type="OrthoDB" id="9773014at2"/>
<keyword evidence="2" id="KW-0472">Membrane</keyword>
<dbReference type="Proteomes" id="UP000198307">
    <property type="component" value="Unassembled WGS sequence"/>
</dbReference>
<feature type="domain" description="DUF4159" evidence="4">
    <location>
        <begin position="677"/>
        <end position="894"/>
    </location>
</feature>
<dbReference type="SUPFAM" id="SSF52317">
    <property type="entry name" value="Class I glutamine amidotransferase-like"/>
    <property type="match status" value="1"/>
</dbReference>
<protein>
    <submittedName>
        <fullName evidence="5">N-terminal double-transmembrane domain-containing protein</fullName>
    </submittedName>
</protein>
<dbReference type="NCBIfam" id="TIGR02226">
    <property type="entry name" value="two_anch"/>
    <property type="match status" value="1"/>
</dbReference>
<dbReference type="Gene3D" id="3.40.50.880">
    <property type="match status" value="1"/>
</dbReference>
<evidence type="ECO:0000313" key="5">
    <source>
        <dbReference type="EMBL" id="SNT72766.1"/>
    </source>
</evidence>
<proteinExistence type="predicted"/>
<dbReference type="Gene3D" id="3.40.50.12140">
    <property type="entry name" value="Domain of unknown function DUF4159"/>
    <property type="match status" value="1"/>
</dbReference>
<dbReference type="InterPro" id="IPR029062">
    <property type="entry name" value="Class_I_gatase-like"/>
</dbReference>
<evidence type="ECO:0000259" key="4">
    <source>
        <dbReference type="Pfam" id="PF13709"/>
    </source>
</evidence>
<evidence type="ECO:0000313" key="6">
    <source>
        <dbReference type="Proteomes" id="UP000198307"/>
    </source>
</evidence>
<dbReference type="Pfam" id="PF13709">
    <property type="entry name" value="DUF4159"/>
    <property type="match status" value="1"/>
</dbReference>
<dbReference type="CDD" id="cd03143">
    <property type="entry name" value="A4_beta-galactosidase_middle_domain"/>
    <property type="match status" value="1"/>
</dbReference>
<sequence>MLVLGPIGFAAPWVLTALIALPALWLILRAMPPAPRRVLFPGVALLLGLADRSPVARRTPWWLLLLRLLAVAAVILGCAGPVWRPVAQAELDGPLLVVMDAGWAAAPDWSKRLARAERALKEADTQGRPAALLLADGRAEPAPLSFTTGERLLARLRAAQPVSWPSTLPEDPQDALSNQPDGRLTSLWISDGLDHPGRDLWRAELAARGLLRVHVPSRRLLSLELNDSDEPALLLHGATQGNRPAILAIGPDPQGIERELSRLATDGATVGAREDALVVPVTMPPELRNRVRRFQIEGQSHAGAVLLADDRVRRRKVGLVGDADNQAEGQQLLSPLYYLRRALAPSADLTEGGLGDVLDSAPDVVIVADQVDMADADELADWVRAGGMLIRFAGPRMAAYQDLTSEPLLPVMLRQGGRDIGGALSWGDPRGLLPFAADGIFSGLNAPPDVAVRAQLMAQPSPELSERTIAALSDNTPLVTRQRFGQGQVVLFHVTANPDWSNLPLSGVFVEMLERLVATAKVSARGPDSSDRAQPFWTPEIVLDGFGRSGAPDGLSPLPAEELDDGPGPGRPAGIYAAGERRIALNAGGPVTTATWDNAVIEQETQNAGLALRGYLLALAAMLLALDALGSAAILRGGRVLGAILLCLLCLPSPQAQAQDSSFLDPELIRAADEVALAYVLTGDAEVDRTSREGLQGLSFALRQRTSVEPGEPIGVDLDTDDLSMLTFLYWPVTDSQPAPSPLAYLRLNHFLRSGGMVLFDTNDGDVAGLGGPDMSQDLRRLAAPLEVPPLAPIPEDHVLTRTFYLLDDFPGRWSGNPVWVEAPPAAGQGDVTSGFRQLNDGVSPVVIGANGWAQAWAIDEGGYPRFPIRGGWEGERQREMAFRFGINLIMYVLTGNYKSDQVHVPELLNRLRIEEGGRP</sequence>
<dbReference type="Pfam" id="PF07584">
    <property type="entry name" value="BatA"/>
    <property type="match status" value="1"/>
</dbReference>
<organism evidence="5 6">
    <name type="scientific">Paracoccus seriniphilus</name>
    <dbReference type="NCBI Taxonomy" id="184748"/>
    <lineage>
        <taxon>Bacteria</taxon>
        <taxon>Pseudomonadati</taxon>
        <taxon>Pseudomonadota</taxon>
        <taxon>Alphaproteobacteria</taxon>
        <taxon>Rhodobacterales</taxon>
        <taxon>Paracoccaceae</taxon>
        <taxon>Paracoccus</taxon>
    </lineage>
</organism>
<feature type="transmembrane region" description="Helical" evidence="2">
    <location>
        <begin position="61"/>
        <end position="83"/>
    </location>
</feature>
<keyword evidence="6" id="KW-1185">Reference proteome</keyword>
<name>A0A239PS91_9RHOB</name>
<dbReference type="InterPro" id="IPR025297">
    <property type="entry name" value="DUF4159"/>
</dbReference>
<accession>A0A239PS91</accession>
<dbReference type="PANTHER" id="PTHR37464:SF1">
    <property type="entry name" value="BLL2463 PROTEIN"/>
    <property type="match status" value="1"/>
</dbReference>
<evidence type="ECO:0000259" key="3">
    <source>
        <dbReference type="Pfam" id="PF07584"/>
    </source>
</evidence>
<dbReference type="RefSeq" id="WP_089343550.1">
    <property type="nucleotide sequence ID" value="NZ_CP067129.1"/>
</dbReference>
<evidence type="ECO:0000256" key="2">
    <source>
        <dbReference type="SAM" id="Phobius"/>
    </source>
</evidence>